<evidence type="ECO:0000313" key="2">
    <source>
        <dbReference type="EMBL" id="KAK7406221.1"/>
    </source>
</evidence>
<gene>
    <name evidence="2" type="ORF">VNO78_07841</name>
</gene>
<keyword evidence="3" id="KW-1185">Reference proteome</keyword>
<sequence>MTEPQHSKWKIPRVGDINDTSSEQTEQCGQLVAPLYLFAYVSHITEGELGQAVQEIGPIHGFGNSWRFHTVTGAAVGGIWRIEINSVQDRMIEE</sequence>
<dbReference type="Proteomes" id="UP001386955">
    <property type="component" value="Unassembled WGS sequence"/>
</dbReference>
<protein>
    <submittedName>
        <fullName evidence="2">Uncharacterized protein</fullName>
    </submittedName>
</protein>
<feature type="region of interest" description="Disordered" evidence="1">
    <location>
        <begin position="1"/>
        <end position="23"/>
    </location>
</feature>
<comment type="caution">
    <text evidence="2">The sequence shown here is derived from an EMBL/GenBank/DDBJ whole genome shotgun (WGS) entry which is preliminary data.</text>
</comment>
<dbReference type="EMBL" id="JAYMYS010000002">
    <property type="protein sequence ID" value="KAK7406221.1"/>
    <property type="molecule type" value="Genomic_DNA"/>
</dbReference>
<evidence type="ECO:0000313" key="3">
    <source>
        <dbReference type="Proteomes" id="UP001386955"/>
    </source>
</evidence>
<evidence type="ECO:0000256" key="1">
    <source>
        <dbReference type="SAM" id="MobiDB-lite"/>
    </source>
</evidence>
<accession>A0AAN9XT47</accession>
<name>A0AAN9XT47_PSOTE</name>
<dbReference type="AlphaFoldDB" id="A0AAN9XT47"/>
<proteinExistence type="predicted"/>
<organism evidence="2 3">
    <name type="scientific">Psophocarpus tetragonolobus</name>
    <name type="common">Winged bean</name>
    <name type="synonym">Dolichos tetragonolobus</name>
    <dbReference type="NCBI Taxonomy" id="3891"/>
    <lineage>
        <taxon>Eukaryota</taxon>
        <taxon>Viridiplantae</taxon>
        <taxon>Streptophyta</taxon>
        <taxon>Embryophyta</taxon>
        <taxon>Tracheophyta</taxon>
        <taxon>Spermatophyta</taxon>
        <taxon>Magnoliopsida</taxon>
        <taxon>eudicotyledons</taxon>
        <taxon>Gunneridae</taxon>
        <taxon>Pentapetalae</taxon>
        <taxon>rosids</taxon>
        <taxon>fabids</taxon>
        <taxon>Fabales</taxon>
        <taxon>Fabaceae</taxon>
        <taxon>Papilionoideae</taxon>
        <taxon>50 kb inversion clade</taxon>
        <taxon>NPAAA clade</taxon>
        <taxon>indigoferoid/millettioid clade</taxon>
        <taxon>Phaseoleae</taxon>
        <taxon>Psophocarpus</taxon>
    </lineage>
</organism>
<reference evidence="2 3" key="1">
    <citation type="submission" date="2024-01" db="EMBL/GenBank/DDBJ databases">
        <title>The genomes of 5 underutilized Papilionoideae crops provide insights into root nodulation and disease resistanc.</title>
        <authorList>
            <person name="Jiang F."/>
        </authorList>
    </citation>
    <scope>NUCLEOTIDE SEQUENCE [LARGE SCALE GENOMIC DNA]</scope>
    <source>
        <strain evidence="2">DUOXIRENSHENG_FW03</strain>
        <tissue evidence="2">Leaves</tissue>
    </source>
</reference>